<keyword evidence="9" id="KW-1185">Reference proteome</keyword>
<sequence length="289" mass="30698">MSPSRPAPRAVPPAAAPALALLALLALPGGSLAGPGQLNANSGLLPAHKKMQIVGGMAADIKEFGHQVSWLRAGRHMCGGSIITPEYIITAAHCCVELNLTISEVLAGSTIIPSKGRGQVAQIVDVYAHPDFDPMTYTSDIAVLKVYPPFRMDESVRSIPIIDPANSPHTGDPVYVTGWGKLSEFSSTAATILQKVKVQMKDFETCKARYGEIPMVLTDTTFCAAADGKDACQGDSGGPLIYKMGDKDYLLGIVSSGKGCAVKEFPGLYTDLRNERMRSFVSKVTGMKL</sequence>
<evidence type="ECO:0000256" key="1">
    <source>
        <dbReference type="ARBA" id="ARBA00022670"/>
    </source>
</evidence>
<feature type="chain" id="PRO_5026801372" evidence="7">
    <location>
        <begin position="34"/>
        <end position="289"/>
    </location>
</feature>
<comment type="similarity">
    <text evidence="5">Belongs to the peptidase S1 family. CLIP subfamily.</text>
</comment>
<dbReference type="PANTHER" id="PTHR24276:SF91">
    <property type="entry name" value="AT26814P-RELATED"/>
    <property type="match status" value="1"/>
</dbReference>
<dbReference type="InterPro" id="IPR050430">
    <property type="entry name" value="Peptidase_S1"/>
</dbReference>
<dbReference type="InterPro" id="IPR033116">
    <property type="entry name" value="TRYPSIN_SER"/>
</dbReference>
<evidence type="ECO:0000313" key="10">
    <source>
        <dbReference type="RefSeq" id="XP_026283049.1"/>
    </source>
</evidence>
<dbReference type="KEGG" id="foc:113209628"/>
<dbReference type="GeneID" id="113209628"/>
<evidence type="ECO:0000259" key="8">
    <source>
        <dbReference type="PROSITE" id="PS50240"/>
    </source>
</evidence>
<dbReference type="AlphaFoldDB" id="A0A6J1SP66"/>
<dbReference type="PROSITE" id="PS00135">
    <property type="entry name" value="TRYPSIN_SER"/>
    <property type="match status" value="1"/>
</dbReference>
<dbReference type="SUPFAM" id="SSF50494">
    <property type="entry name" value="Trypsin-like serine proteases"/>
    <property type="match status" value="1"/>
</dbReference>
<dbReference type="FunFam" id="2.40.10.10:FF:000068">
    <property type="entry name" value="transmembrane protease serine 2"/>
    <property type="match status" value="1"/>
</dbReference>
<accession>A0A6J1SP66</accession>
<evidence type="ECO:0000256" key="7">
    <source>
        <dbReference type="SAM" id="SignalP"/>
    </source>
</evidence>
<dbReference type="Gene3D" id="2.40.10.10">
    <property type="entry name" value="Trypsin-like serine proteases"/>
    <property type="match status" value="1"/>
</dbReference>
<dbReference type="OrthoDB" id="10059102at2759"/>
<dbReference type="PROSITE" id="PS00134">
    <property type="entry name" value="TRYPSIN_HIS"/>
    <property type="match status" value="1"/>
</dbReference>
<dbReference type="PANTHER" id="PTHR24276">
    <property type="entry name" value="POLYSERASE-RELATED"/>
    <property type="match status" value="1"/>
</dbReference>
<evidence type="ECO:0000256" key="3">
    <source>
        <dbReference type="ARBA" id="ARBA00022825"/>
    </source>
</evidence>
<dbReference type="InterPro" id="IPR009003">
    <property type="entry name" value="Peptidase_S1_PA"/>
</dbReference>
<keyword evidence="1 6" id="KW-0645">Protease</keyword>
<evidence type="ECO:0000256" key="2">
    <source>
        <dbReference type="ARBA" id="ARBA00022801"/>
    </source>
</evidence>
<keyword evidence="4" id="KW-1015">Disulfide bond</keyword>
<evidence type="ECO:0000313" key="9">
    <source>
        <dbReference type="Proteomes" id="UP000504606"/>
    </source>
</evidence>
<dbReference type="PROSITE" id="PS50240">
    <property type="entry name" value="TRYPSIN_DOM"/>
    <property type="match status" value="1"/>
</dbReference>
<organism evidence="9 10">
    <name type="scientific">Frankliniella occidentalis</name>
    <name type="common">Western flower thrips</name>
    <name type="synonym">Euthrips occidentalis</name>
    <dbReference type="NCBI Taxonomy" id="133901"/>
    <lineage>
        <taxon>Eukaryota</taxon>
        <taxon>Metazoa</taxon>
        <taxon>Ecdysozoa</taxon>
        <taxon>Arthropoda</taxon>
        <taxon>Hexapoda</taxon>
        <taxon>Insecta</taxon>
        <taxon>Pterygota</taxon>
        <taxon>Neoptera</taxon>
        <taxon>Paraneoptera</taxon>
        <taxon>Thysanoptera</taxon>
        <taxon>Terebrantia</taxon>
        <taxon>Thripoidea</taxon>
        <taxon>Thripidae</taxon>
        <taxon>Frankliniella</taxon>
    </lineage>
</organism>
<dbReference type="PRINTS" id="PR00722">
    <property type="entry name" value="CHYMOTRYPSIN"/>
</dbReference>
<evidence type="ECO:0000256" key="5">
    <source>
        <dbReference type="ARBA" id="ARBA00024195"/>
    </source>
</evidence>
<dbReference type="RefSeq" id="XP_026283049.1">
    <property type="nucleotide sequence ID" value="XM_026427264.2"/>
</dbReference>
<dbReference type="Proteomes" id="UP000504606">
    <property type="component" value="Unplaced"/>
</dbReference>
<feature type="signal peptide" evidence="7">
    <location>
        <begin position="1"/>
        <end position="33"/>
    </location>
</feature>
<proteinExistence type="inferred from homology"/>
<evidence type="ECO:0000256" key="6">
    <source>
        <dbReference type="RuleBase" id="RU363034"/>
    </source>
</evidence>
<keyword evidence="3 6" id="KW-0720">Serine protease</keyword>
<dbReference type="FunFam" id="2.40.10.10:FF:000002">
    <property type="entry name" value="Transmembrane protease serine"/>
    <property type="match status" value="1"/>
</dbReference>
<dbReference type="InterPro" id="IPR043504">
    <property type="entry name" value="Peptidase_S1_PA_chymotrypsin"/>
</dbReference>
<dbReference type="GO" id="GO:0004252">
    <property type="term" value="F:serine-type endopeptidase activity"/>
    <property type="evidence" value="ECO:0007669"/>
    <property type="project" value="InterPro"/>
</dbReference>
<dbReference type="InterPro" id="IPR001254">
    <property type="entry name" value="Trypsin_dom"/>
</dbReference>
<evidence type="ECO:0000256" key="4">
    <source>
        <dbReference type="ARBA" id="ARBA00023157"/>
    </source>
</evidence>
<keyword evidence="7" id="KW-0732">Signal</keyword>
<name>A0A6J1SP66_FRAOC</name>
<dbReference type="InterPro" id="IPR001314">
    <property type="entry name" value="Peptidase_S1A"/>
</dbReference>
<dbReference type="InterPro" id="IPR018114">
    <property type="entry name" value="TRYPSIN_HIS"/>
</dbReference>
<dbReference type="GO" id="GO:0006508">
    <property type="term" value="P:proteolysis"/>
    <property type="evidence" value="ECO:0007669"/>
    <property type="project" value="UniProtKB-KW"/>
</dbReference>
<dbReference type="SMART" id="SM00020">
    <property type="entry name" value="Tryp_SPc"/>
    <property type="match status" value="1"/>
</dbReference>
<keyword evidence="2 6" id="KW-0378">Hydrolase</keyword>
<gene>
    <name evidence="10" type="primary">LOC113209628</name>
</gene>
<feature type="domain" description="Peptidase S1" evidence="8">
    <location>
        <begin position="53"/>
        <end position="286"/>
    </location>
</feature>
<dbReference type="CDD" id="cd00190">
    <property type="entry name" value="Tryp_SPc"/>
    <property type="match status" value="1"/>
</dbReference>
<dbReference type="Pfam" id="PF00089">
    <property type="entry name" value="Trypsin"/>
    <property type="match status" value="1"/>
</dbReference>
<protein>
    <submittedName>
        <fullName evidence="10">Trypsin alpha-like</fullName>
    </submittedName>
</protein>
<reference evidence="10" key="1">
    <citation type="submission" date="2025-08" db="UniProtKB">
        <authorList>
            <consortium name="RefSeq"/>
        </authorList>
    </citation>
    <scope>IDENTIFICATION</scope>
    <source>
        <tissue evidence="10">Whole organism</tissue>
    </source>
</reference>